<organism evidence="2 3">
    <name type="scientific">Trematosphaeria pertusa</name>
    <dbReference type="NCBI Taxonomy" id="390896"/>
    <lineage>
        <taxon>Eukaryota</taxon>
        <taxon>Fungi</taxon>
        <taxon>Dikarya</taxon>
        <taxon>Ascomycota</taxon>
        <taxon>Pezizomycotina</taxon>
        <taxon>Dothideomycetes</taxon>
        <taxon>Pleosporomycetidae</taxon>
        <taxon>Pleosporales</taxon>
        <taxon>Massarineae</taxon>
        <taxon>Trematosphaeriaceae</taxon>
        <taxon>Trematosphaeria</taxon>
    </lineage>
</organism>
<dbReference type="RefSeq" id="XP_033682085.1">
    <property type="nucleotide sequence ID" value="XM_033826906.1"/>
</dbReference>
<gene>
    <name evidence="2" type="ORF">BU26DRAFT_506378</name>
</gene>
<reference evidence="2" key="1">
    <citation type="journal article" date="2020" name="Stud. Mycol.">
        <title>101 Dothideomycetes genomes: a test case for predicting lifestyles and emergence of pathogens.</title>
        <authorList>
            <person name="Haridas S."/>
            <person name="Albert R."/>
            <person name="Binder M."/>
            <person name="Bloem J."/>
            <person name="Labutti K."/>
            <person name="Salamov A."/>
            <person name="Andreopoulos B."/>
            <person name="Baker S."/>
            <person name="Barry K."/>
            <person name="Bills G."/>
            <person name="Bluhm B."/>
            <person name="Cannon C."/>
            <person name="Castanera R."/>
            <person name="Culley D."/>
            <person name="Daum C."/>
            <person name="Ezra D."/>
            <person name="Gonzalez J."/>
            <person name="Henrissat B."/>
            <person name="Kuo A."/>
            <person name="Liang C."/>
            <person name="Lipzen A."/>
            <person name="Lutzoni F."/>
            <person name="Magnuson J."/>
            <person name="Mondo S."/>
            <person name="Nolan M."/>
            <person name="Ohm R."/>
            <person name="Pangilinan J."/>
            <person name="Park H.-J."/>
            <person name="Ramirez L."/>
            <person name="Alfaro M."/>
            <person name="Sun H."/>
            <person name="Tritt A."/>
            <person name="Yoshinaga Y."/>
            <person name="Zwiers L.-H."/>
            <person name="Turgeon B."/>
            <person name="Goodwin S."/>
            <person name="Spatafora J."/>
            <person name="Crous P."/>
            <person name="Grigoriev I."/>
        </authorList>
    </citation>
    <scope>NUCLEOTIDE SEQUENCE</scope>
    <source>
        <strain evidence="2">CBS 122368</strain>
    </source>
</reference>
<dbReference type="EMBL" id="ML987197">
    <property type="protein sequence ID" value="KAF2247081.1"/>
    <property type="molecule type" value="Genomic_DNA"/>
</dbReference>
<feature type="region of interest" description="Disordered" evidence="1">
    <location>
        <begin position="41"/>
        <end position="77"/>
    </location>
</feature>
<sequence>MLQSGRGRERARGRAKEWVELPAMNLELSSSATVLAELDSGRKDGEQTIPGLRSCKGMLSRNPGGDRQTTEFEERGTVERGTGTLRQIKNYRDRKRLSQALYVRWNDTLEPYHGVYAMPAATSILRPAYPSSYLAQAFGDPTSRFGPAYPSPRTAS</sequence>
<evidence type="ECO:0000256" key="1">
    <source>
        <dbReference type="SAM" id="MobiDB-lite"/>
    </source>
</evidence>
<evidence type="ECO:0000313" key="2">
    <source>
        <dbReference type="EMBL" id="KAF2247081.1"/>
    </source>
</evidence>
<dbReference type="Proteomes" id="UP000800094">
    <property type="component" value="Unassembled WGS sequence"/>
</dbReference>
<accession>A0A6A6I9M6</accession>
<protein>
    <submittedName>
        <fullName evidence="2">Uncharacterized protein</fullName>
    </submittedName>
</protein>
<feature type="compositionally biased region" description="Basic and acidic residues" evidence="1">
    <location>
        <begin position="68"/>
        <end position="77"/>
    </location>
</feature>
<dbReference type="GeneID" id="54580236"/>
<proteinExistence type="predicted"/>
<evidence type="ECO:0000313" key="3">
    <source>
        <dbReference type="Proteomes" id="UP000800094"/>
    </source>
</evidence>
<keyword evidence="3" id="KW-1185">Reference proteome</keyword>
<dbReference type="AlphaFoldDB" id="A0A6A6I9M6"/>
<name>A0A6A6I9M6_9PLEO</name>